<comment type="caution">
    <text evidence="1">The sequence shown here is derived from an EMBL/GenBank/DDBJ whole genome shotgun (WGS) entry which is preliminary data.</text>
</comment>
<keyword evidence="2" id="KW-1185">Reference proteome</keyword>
<organism evidence="1 2">
    <name type="scientific">Sutterella massiliensis</name>
    <dbReference type="NCBI Taxonomy" id="1816689"/>
    <lineage>
        <taxon>Bacteria</taxon>
        <taxon>Pseudomonadati</taxon>
        <taxon>Pseudomonadota</taxon>
        <taxon>Betaproteobacteria</taxon>
        <taxon>Burkholderiales</taxon>
        <taxon>Sutterellaceae</taxon>
        <taxon>Sutterella</taxon>
    </lineage>
</organism>
<dbReference type="Proteomes" id="UP000715095">
    <property type="component" value="Unassembled WGS sequence"/>
</dbReference>
<evidence type="ECO:0008006" key="3">
    <source>
        <dbReference type="Google" id="ProtNLM"/>
    </source>
</evidence>
<dbReference type="EMBL" id="JACJJC010000218">
    <property type="protein sequence ID" value="MBM6705221.1"/>
    <property type="molecule type" value="Genomic_DNA"/>
</dbReference>
<name>A0ABS2DV49_9BURK</name>
<proteinExistence type="predicted"/>
<protein>
    <recommendedName>
        <fullName evidence="3">DUF4375 domain-containing protein</fullName>
    </recommendedName>
</protein>
<gene>
    <name evidence="1" type="ORF">H6A60_12175</name>
</gene>
<reference evidence="1 2" key="1">
    <citation type="journal article" date="2021" name="Sci. Rep.">
        <title>The distribution of antibiotic resistance genes in chicken gut microbiota commensals.</title>
        <authorList>
            <person name="Juricova H."/>
            <person name="Matiasovicova J."/>
            <person name="Kubasova T."/>
            <person name="Cejkova D."/>
            <person name="Rychlik I."/>
        </authorList>
    </citation>
    <scope>NUCLEOTIDE SEQUENCE [LARGE SCALE GENOMIC DNA]</scope>
    <source>
        <strain evidence="1 2">An829</strain>
    </source>
</reference>
<evidence type="ECO:0000313" key="1">
    <source>
        <dbReference type="EMBL" id="MBM6705221.1"/>
    </source>
</evidence>
<sequence>MKNIEKSTDSISSNELALLSGRIPEVEYPKKAFELKDVLVLPCKTENVFLFLDRIAKDTRYQQGFCDARRAFMERAAVSSDAILRSTAAQALDLGLDTVRLLANDNDEQVCEDLADNPAFLQLPAEEQVRFCRAHIDCLETVVRTYCYRTDAHTDFAAAPELI</sequence>
<evidence type="ECO:0000313" key="2">
    <source>
        <dbReference type="Proteomes" id="UP000715095"/>
    </source>
</evidence>
<accession>A0ABS2DV49</accession>
<feature type="non-terminal residue" evidence="1">
    <location>
        <position position="163"/>
    </location>
</feature>
<dbReference type="RefSeq" id="WP_205105024.1">
    <property type="nucleotide sequence ID" value="NZ_JACJJC010000218.1"/>
</dbReference>